<keyword evidence="2" id="KW-1185">Reference proteome</keyword>
<protein>
    <submittedName>
        <fullName evidence="1">Uncharacterized protein</fullName>
    </submittedName>
</protein>
<sequence>MQLPVMNLGLLTIALILLLLWPTFPELLSCLSFSTISVASIPGRLLYMLNDLPGKTYGLLSVGESLMRSLTSDDGPPFSMVGLPGASLSLFGSNFLY</sequence>
<comment type="caution">
    <text evidence="1">The sequence shown here is derived from an EMBL/GenBank/DDBJ whole genome shotgun (WGS) entry which is preliminary data.</text>
</comment>
<dbReference type="Proteomes" id="UP001165960">
    <property type="component" value="Unassembled WGS sequence"/>
</dbReference>
<name>A0ACC2RSF8_9FUNG</name>
<reference evidence="1" key="1">
    <citation type="submission" date="2022-04" db="EMBL/GenBank/DDBJ databases">
        <title>Genome of the entomopathogenic fungus Entomophthora muscae.</title>
        <authorList>
            <person name="Elya C."/>
            <person name="Lovett B.R."/>
            <person name="Lee E."/>
            <person name="Macias A.M."/>
            <person name="Hajek A.E."/>
            <person name="De Bivort B.L."/>
            <person name="Kasson M.T."/>
            <person name="De Fine Licht H.H."/>
            <person name="Stajich J.E."/>
        </authorList>
    </citation>
    <scope>NUCLEOTIDE SEQUENCE</scope>
    <source>
        <strain evidence="1">Berkeley</strain>
    </source>
</reference>
<organism evidence="1 2">
    <name type="scientific">Entomophthora muscae</name>
    <dbReference type="NCBI Taxonomy" id="34485"/>
    <lineage>
        <taxon>Eukaryota</taxon>
        <taxon>Fungi</taxon>
        <taxon>Fungi incertae sedis</taxon>
        <taxon>Zoopagomycota</taxon>
        <taxon>Entomophthoromycotina</taxon>
        <taxon>Entomophthoromycetes</taxon>
        <taxon>Entomophthorales</taxon>
        <taxon>Entomophthoraceae</taxon>
        <taxon>Entomophthora</taxon>
    </lineage>
</organism>
<proteinExistence type="predicted"/>
<evidence type="ECO:0000313" key="2">
    <source>
        <dbReference type="Proteomes" id="UP001165960"/>
    </source>
</evidence>
<evidence type="ECO:0000313" key="1">
    <source>
        <dbReference type="EMBL" id="KAJ9053026.1"/>
    </source>
</evidence>
<accession>A0ACC2RSF8</accession>
<gene>
    <name evidence="1" type="ORF">DSO57_1028282</name>
</gene>
<dbReference type="EMBL" id="QTSX02006568">
    <property type="protein sequence ID" value="KAJ9053026.1"/>
    <property type="molecule type" value="Genomic_DNA"/>
</dbReference>